<sequence length="389" mass="41986">MSFPTVSSSHSAANSQTGIEHLQTSSSDAAFDPNPGYDFADMADGELRNMQRTIASLDFFDQNGNPYFDSNGASGLENSSSFSDFPVGSGAFGSGMTPSIDPTNMFADHNSQPSLYMPTDANASRPSSYQSSIANGRNDSVMEKYGQVTPPDGTKADFSSQRSQSSSQLASTKGSKLNKSERARNAANQRHSKARIEREARVAKIKDGSEEPSENSGAEGGGGKRDKYREKNRLAAAKCRAKKKESVGGLEVQNREMGRINRQLKEEERRLRDELSMLRTDALQHAPGASGCICGDLHQYNRNKASQVAYGLSGPMISSPSEEMMSNDGSSSGYRTTSRTNSMPGGPLDTRGLPFDYQGPPQSFSSQSGIDQQQFAHFINSNGGHSVYQ</sequence>
<feature type="compositionally biased region" description="Low complexity" evidence="2">
    <location>
        <begin position="319"/>
        <end position="342"/>
    </location>
</feature>
<dbReference type="SUPFAM" id="SSF57959">
    <property type="entry name" value="Leucine zipper domain"/>
    <property type="match status" value="1"/>
</dbReference>
<feature type="compositionally biased region" description="Low complexity" evidence="2">
    <location>
        <begin position="358"/>
        <end position="369"/>
    </location>
</feature>
<organism evidence="4 5">
    <name type="scientific">Meristemomyces frigidus</name>
    <dbReference type="NCBI Taxonomy" id="1508187"/>
    <lineage>
        <taxon>Eukaryota</taxon>
        <taxon>Fungi</taxon>
        <taxon>Dikarya</taxon>
        <taxon>Ascomycota</taxon>
        <taxon>Pezizomycotina</taxon>
        <taxon>Dothideomycetes</taxon>
        <taxon>Dothideomycetidae</taxon>
        <taxon>Mycosphaerellales</taxon>
        <taxon>Teratosphaeriaceae</taxon>
        <taxon>Meristemomyces</taxon>
    </lineage>
</organism>
<evidence type="ECO:0000313" key="5">
    <source>
        <dbReference type="Proteomes" id="UP001310890"/>
    </source>
</evidence>
<gene>
    <name evidence="4" type="ORF">LTR62_000162</name>
</gene>
<dbReference type="PROSITE" id="PS00036">
    <property type="entry name" value="BZIP_BASIC"/>
    <property type="match status" value="1"/>
</dbReference>
<feature type="compositionally biased region" description="Low complexity" evidence="2">
    <location>
        <begin position="159"/>
        <end position="168"/>
    </location>
</feature>
<comment type="caution">
    <text evidence="4">The sequence shown here is derived from an EMBL/GenBank/DDBJ whole genome shotgun (WGS) entry which is preliminary data.</text>
</comment>
<name>A0AAN7TR18_9PEZI</name>
<dbReference type="AlphaFoldDB" id="A0AAN7TR18"/>
<evidence type="ECO:0000256" key="1">
    <source>
        <dbReference type="SAM" id="Coils"/>
    </source>
</evidence>
<keyword evidence="1" id="KW-0175">Coiled coil</keyword>
<evidence type="ECO:0000256" key="2">
    <source>
        <dbReference type="SAM" id="MobiDB-lite"/>
    </source>
</evidence>
<feature type="coiled-coil region" evidence="1">
    <location>
        <begin position="250"/>
        <end position="281"/>
    </location>
</feature>
<dbReference type="InterPro" id="IPR004827">
    <property type="entry name" value="bZIP"/>
</dbReference>
<reference evidence="4" key="1">
    <citation type="submission" date="2023-08" db="EMBL/GenBank/DDBJ databases">
        <title>Black Yeasts Isolated from many extreme environments.</title>
        <authorList>
            <person name="Coleine C."/>
            <person name="Stajich J.E."/>
            <person name="Selbmann L."/>
        </authorList>
    </citation>
    <scope>NUCLEOTIDE SEQUENCE</scope>
    <source>
        <strain evidence="4">CCFEE 5401</strain>
    </source>
</reference>
<dbReference type="PROSITE" id="PS50217">
    <property type="entry name" value="BZIP"/>
    <property type="match status" value="1"/>
</dbReference>
<evidence type="ECO:0000313" key="4">
    <source>
        <dbReference type="EMBL" id="KAK5118951.1"/>
    </source>
</evidence>
<feature type="region of interest" description="Disordered" evidence="2">
    <location>
        <begin position="102"/>
        <end position="237"/>
    </location>
</feature>
<dbReference type="GO" id="GO:0003700">
    <property type="term" value="F:DNA-binding transcription factor activity"/>
    <property type="evidence" value="ECO:0007669"/>
    <property type="project" value="InterPro"/>
</dbReference>
<feature type="region of interest" description="Disordered" evidence="2">
    <location>
        <begin position="319"/>
        <end position="370"/>
    </location>
</feature>
<feature type="compositionally biased region" description="Polar residues" evidence="2">
    <location>
        <begin position="121"/>
        <end position="138"/>
    </location>
</feature>
<dbReference type="Gene3D" id="1.20.5.170">
    <property type="match status" value="1"/>
</dbReference>
<evidence type="ECO:0000259" key="3">
    <source>
        <dbReference type="PROSITE" id="PS50217"/>
    </source>
</evidence>
<dbReference type="EMBL" id="JAVRRL010000001">
    <property type="protein sequence ID" value="KAK5118951.1"/>
    <property type="molecule type" value="Genomic_DNA"/>
</dbReference>
<proteinExistence type="predicted"/>
<feature type="compositionally biased region" description="Polar residues" evidence="2">
    <location>
        <begin position="1"/>
        <end position="28"/>
    </location>
</feature>
<dbReference type="InterPro" id="IPR046347">
    <property type="entry name" value="bZIP_sf"/>
</dbReference>
<feature type="region of interest" description="Disordered" evidence="2">
    <location>
        <begin position="1"/>
        <end position="37"/>
    </location>
</feature>
<dbReference type="Pfam" id="PF00170">
    <property type="entry name" value="bZIP_1"/>
    <property type="match status" value="1"/>
</dbReference>
<dbReference type="Proteomes" id="UP001310890">
    <property type="component" value="Unassembled WGS sequence"/>
</dbReference>
<accession>A0AAN7TR18</accession>
<feature type="compositionally biased region" description="Basic and acidic residues" evidence="2">
    <location>
        <begin position="222"/>
        <end position="233"/>
    </location>
</feature>
<protein>
    <recommendedName>
        <fullName evidence="3">BZIP domain-containing protein</fullName>
    </recommendedName>
</protein>
<feature type="domain" description="BZIP" evidence="3">
    <location>
        <begin position="224"/>
        <end position="285"/>
    </location>
</feature>
<dbReference type="SMART" id="SM00338">
    <property type="entry name" value="BRLZ"/>
    <property type="match status" value="1"/>
</dbReference>
<feature type="compositionally biased region" description="Basic and acidic residues" evidence="2">
    <location>
        <begin position="194"/>
        <end position="209"/>
    </location>
</feature>